<gene>
    <name evidence="3" type="ORF">METZ01_LOCUS5741</name>
</gene>
<reference evidence="3" key="1">
    <citation type="submission" date="2018-05" db="EMBL/GenBank/DDBJ databases">
        <authorList>
            <person name="Lanie J.A."/>
            <person name="Ng W.-L."/>
            <person name="Kazmierczak K.M."/>
            <person name="Andrzejewski T.M."/>
            <person name="Davidsen T.M."/>
            <person name="Wayne K.J."/>
            <person name="Tettelin H."/>
            <person name="Glass J.I."/>
            <person name="Rusch D."/>
            <person name="Podicherti R."/>
            <person name="Tsui H.-C.T."/>
            <person name="Winkler M.E."/>
        </authorList>
    </citation>
    <scope>NUCLEOTIDE SEQUENCE</scope>
</reference>
<accession>A0A381NED5</accession>
<evidence type="ECO:0000313" key="3">
    <source>
        <dbReference type="EMBL" id="SUZ52887.1"/>
    </source>
</evidence>
<organism evidence="3">
    <name type="scientific">marine metagenome</name>
    <dbReference type="NCBI Taxonomy" id="408172"/>
    <lineage>
        <taxon>unclassified sequences</taxon>
        <taxon>metagenomes</taxon>
        <taxon>ecological metagenomes</taxon>
    </lineage>
</organism>
<dbReference type="InterPro" id="IPR053140">
    <property type="entry name" value="GDSL_Rv0518-like"/>
</dbReference>
<name>A0A381NED5_9ZZZZ</name>
<feature type="transmembrane region" description="Helical" evidence="1">
    <location>
        <begin position="46"/>
        <end position="69"/>
    </location>
</feature>
<dbReference type="SUPFAM" id="SSF52266">
    <property type="entry name" value="SGNH hydrolase"/>
    <property type="match status" value="1"/>
</dbReference>
<dbReference type="InterPro" id="IPR036514">
    <property type="entry name" value="SGNH_hydro_sf"/>
</dbReference>
<sequence>MAADAVQRAACVAHTIAEINKMTMEPVAVSTGSFTRMFFLRDRRELGLGSRGLLLAVFGIAVSLAWPVLATGQDTSQAPQWVATWGTSPSTPGSFGEPGASGIAFENRTLRQIVHTSVGGDSVRVRVSNRHGSVPLEIGAVHIASRREGARIEAASDRALTFGAENSIKIPVGAFVLSDPVAMEVEPLADLVISIYFPSDTGAPTSHGTALQTSYISSPGNFAASEQISGAETSQSWFFLTAVEVRPSERTGVVVTLGNSITDGTLSTVDANSRWPDHLARRLAARGSGALGVVNAGIAGNRVLHDLGGFGVNALARLELDVLSVPGVTHIVVLEGINDIGLGGTLAPEVASADEIIAGHQQLIARAHTRGLKIYGATLTPFEGAFYFSPEREVRRQAVNRWIRTSGAYDAVIDFDAATRDPAQPSRFRPGFSEDSLHPNDDGYEAMADAVDLTLFDLN</sequence>
<dbReference type="Pfam" id="PF13472">
    <property type="entry name" value="Lipase_GDSL_2"/>
    <property type="match status" value="1"/>
</dbReference>
<dbReference type="AlphaFoldDB" id="A0A381NED5"/>
<dbReference type="CDD" id="cd01830">
    <property type="entry name" value="XynE_like"/>
    <property type="match status" value="1"/>
</dbReference>
<dbReference type="EMBL" id="UINC01000299">
    <property type="protein sequence ID" value="SUZ52887.1"/>
    <property type="molecule type" value="Genomic_DNA"/>
</dbReference>
<dbReference type="Gene3D" id="3.40.50.1110">
    <property type="entry name" value="SGNH hydrolase"/>
    <property type="match status" value="1"/>
</dbReference>
<evidence type="ECO:0000259" key="2">
    <source>
        <dbReference type="Pfam" id="PF13472"/>
    </source>
</evidence>
<keyword evidence="1" id="KW-1133">Transmembrane helix</keyword>
<proteinExistence type="predicted"/>
<feature type="domain" description="SGNH hydrolase-type esterase" evidence="2">
    <location>
        <begin position="257"/>
        <end position="446"/>
    </location>
</feature>
<keyword evidence="1" id="KW-0472">Membrane</keyword>
<dbReference type="InterPro" id="IPR013830">
    <property type="entry name" value="SGNH_hydro"/>
</dbReference>
<dbReference type="PANTHER" id="PTHR43784:SF2">
    <property type="entry name" value="GDSL-LIKE LIPASE_ACYLHYDROLASE, PUTATIVE (AFU_ORTHOLOGUE AFUA_2G00820)-RELATED"/>
    <property type="match status" value="1"/>
</dbReference>
<evidence type="ECO:0000256" key="1">
    <source>
        <dbReference type="SAM" id="Phobius"/>
    </source>
</evidence>
<protein>
    <recommendedName>
        <fullName evidence="2">SGNH hydrolase-type esterase domain-containing protein</fullName>
    </recommendedName>
</protein>
<keyword evidence="1" id="KW-0812">Transmembrane</keyword>
<dbReference type="PANTHER" id="PTHR43784">
    <property type="entry name" value="GDSL-LIKE LIPASE/ACYLHYDROLASE, PUTATIVE (AFU_ORTHOLOGUE AFUA_2G00820)-RELATED"/>
    <property type="match status" value="1"/>
</dbReference>